<evidence type="ECO:0000313" key="3">
    <source>
        <dbReference type="EMBL" id="SES82356.1"/>
    </source>
</evidence>
<feature type="signal peptide" evidence="1">
    <location>
        <begin position="1"/>
        <end position="20"/>
    </location>
</feature>
<organism evidence="2 5">
    <name type="scientific">Myxococcus fulvus</name>
    <dbReference type="NCBI Taxonomy" id="33"/>
    <lineage>
        <taxon>Bacteria</taxon>
        <taxon>Pseudomonadati</taxon>
        <taxon>Myxococcota</taxon>
        <taxon>Myxococcia</taxon>
        <taxon>Myxococcales</taxon>
        <taxon>Cystobacterineae</taxon>
        <taxon>Myxococcaceae</taxon>
        <taxon>Myxococcus</taxon>
    </lineage>
</organism>
<evidence type="ECO:0000256" key="1">
    <source>
        <dbReference type="SAM" id="SignalP"/>
    </source>
</evidence>
<gene>
    <name evidence="2" type="ORF">MFU01_27420</name>
    <name evidence="3" type="ORF">SAMN05443572_101270</name>
</gene>
<proteinExistence type="predicted"/>
<keyword evidence="1" id="KW-0732">Signal</keyword>
<accession>A0A511T0P0</accession>
<comment type="caution">
    <text evidence="2">The sequence shown here is derived from an EMBL/GenBank/DDBJ whole genome shotgun (WGS) entry which is preliminary data.</text>
</comment>
<dbReference type="RefSeq" id="WP_074948491.1">
    <property type="nucleotide sequence ID" value="NZ_BJXR01000025.1"/>
</dbReference>
<dbReference type="STRING" id="1334629.MFUL124B02_02235"/>
<dbReference type="Gene3D" id="2.60.40.10">
    <property type="entry name" value="Immunoglobulins"/>
    <property type="match status" value="1"/>
</dbReference>
<evidence type="ECO:0000313" key="5">
    <source>
        <dbReference type="Proteomes" id="UP000321514"/>
    </source>
</evidence>
<keyword evidence="4" id="KW-1185">Reference proteome</keyword>
<protein>
    <recommendedName>
        <fullName evidence="6">Lipoprotein</fullName>
    </recommendedName>
</protein>
<sequence>MKTSLPLTLAAVLASVGCSADDQAPLCTVSPATGLFTRDPVVVPLGTAASLRMDVATLMLACDNGSPAQAPDTATAEVLDPENHRVPAEVSLSDMGGEATVSFTPTTVGRHHVLLSFAPVGGVRQLGVHVAGAWRGSPTPVTLPLPRCGQLDRTARGLWLCDGVAVRGAEDRPLRLGTATTPADVAVSGNVVWVVGDGRVRRYVDTGTELELTDSLLTDALGARRLQARLASENELVVLDSERLHRFVLTDAGVLTAPPSTPWWVTGAPGRFGREQSTGLLVRASAQRVLVVSLTQPGSPDSRACPFEPSAEGSLLPVTGEPCAPLRGRPVGLEDGTLWTLLGSAQPLFPERTLYRWTLQGGRLEQDGALGLELSLGVAEAFLHLGPTVPILYSTTGEPRPSQPRRLSGQPVLGLELLPTHFPLAEGSRDTSSRFHWGGDSRPLGGFTTVYEQARP</sequence>
<evidence type="ECO:0008006" key="6">
    <source>
        <dbReference type="Google" id="ProtNLM"/>
    </source>
</evidence>
<dbReference type="PROSITE" id="PS51257">
    <property type="entry name" value="PROKAR_LIPOPROTEIN"/>
    <property type="match status" value="1"/>
</dbReference>
<feature type="chain" id="PRO_5022702361" description="Lipoprotein" evidence="1">
    <location>
        <begin position="21"/>
        <end position="456"/>
    </location>
</feature>
<dbReference type="AlphaFoldDB" id="A0A511T0P0"/>
<dbReference type="Proteomes" id="UP000321514">
    <property type="component" value="Unassembled WGS sequence"/>
</dbReference>
<reference evidence="3 4" key="1">
    <citation type="submission" date="2016-10" db="EMBL/GenBank/DDBJ databases">
        <authorList>
            <person name="Varghese N."/>
            <person name="Submissions S."/>
        </authorList>
    </citation>
    <scope>NUCLEOTIDE SEQUENCE [LARGE SCALE GENOMIC DNA]</scope>
    <source>
        <strain evidence="3 4">DSM 16525</strain>
    </source>
</reference>
<name>A0A511T0P0_MYXFU</name>
<dbReference type="Proteomes" id="UP000183760">
    <property type="component" value="Unassembled WGS sequence"/>
</dbReference>
<evidence type="ECO:0000313" key="2">
    <source>
        <dbReference type="EMBL" id="GEN07705.1"/>
    </source>
</evidence>
<reference evidence="2 5" key="2">
    <citation type="submission" date="2019-07" db="EMBL/GenBank/DDBJ databases">
        <title>Whole genome shotgun sequence of Myxococcus fulvus NBRC 100333.</title>
        <authorList>
            <person name="Hosoyama A."/>
            <person name="Uohara A."/>
            <person name="Ohji S."/>
            <person name="Ichikawa N."/>
        </authorList>
    </citation>
    <scope>NUCLEOTIDE SEQUENCE [LARGE SCALE GENOMIC DNA]</scope>
    <source>
        <strain evidence="2 5">NBRC 100333</strain>
    </source>
</reference>
<dbReference type="EMBL" id="BJXR01000025">
    <property type="protein sequence ID" value="GEN07705.1"/>
    <property type="molecule type" value="Genomic_DNA"/>
</dbReference>
<dbReference type="EMBL" id="FOIB01000001">
    <property type="protein sequence ID" value="SES82356.1"/>
    <property type="molecule type" value="Genomic_DNA"/>
</dbReference>
<dbReference type="OrthoDB" id="5381180at2"/>
<dbReference type="InterPro" id="IPR013783">
    <property type="entry name" value="Ig-like_fold"/>
</dbReference>
<evidence type="ECO:0000313" key="4">
    <source>
        <dbReference type="Proteomes" id="UP000183760"/>
    </source>
</evidence>